<name>H1HPZ9_9BACT</name>
<sequence length="59" mass="6828">MPVSKFCLTFVAVKQNSVTYRIYIKGVTPMQRNFDFSASFNAYYLVNPNNLLTHTHTHT</sequence>
<dbReference type="AlphaFoldDB" id="H1HPZ9"/>
<organism evidence="1 2">
    <name type="scientific">Segatella maculosa OT 289</name>
    <dbReference type="NCBI Taxonomy" id="999422"/>
    <lineage>
        <taxon>Bacteria</taxon>
        <taxon>Pseudomonadati</taxon>
        <taxon>Bacteroidota</taxon>
        <taxon>Bacteroidia</taxon>
        <taxon>Bacteroidales</taxon>
        <taxon>Prevotellaceae</taxon>
        <taxon>Segatella</taxon>
    </lineage>
</organism>
<accession>H1HPZ9</accession>
<evidence type="ECO:0000313" key="2">
    <source>
        <dbReference type="Proteomes" id="UP000003167"/>
    </source>
</evidence>
<comment type="caution">
    <text evidence="1">The sequence shown here is derived from an EMBL/GenBank/DDBJ whole genome shotgun (WGS) entry which is preliminary data.</text>
</comment>
<proteinExistence type="predicted"/>
<feature type="non-terminal residue" evidence="1">
    <location>
        <position position="59"/>
    </location>
</feature>
<dbReference type="HOGENOM" id="CLU_2966445_0_0_10"/>
<evidence type="ECO:0000313" key="1">
    <source>
        <dbReference type="EMBL" id="EHO66999.1"/>
    </source>
</evidence>
<gene>
    <name evidence="1" type="ORF">HMPREF9944_02324</name>
</gene>
<dbReference type="Proteomes" id="UP000003167">
    <property type="component" value="Unassembled WGS sequence"/>
</dbReference>
<protein>
    <submittedName>
        <fullName evidence="1">Uncharacterized protein</fullName>
    </submittedName>
</protein>
<keyword evidence="2" id="KW-1185">Reference proteome</keyword>
<reference evidence="1 2" key="1">
    <citation type="submission" date="2011-12" db="EMBL/GenBank/DDBJ databases">
        <title>The Genome Sequence of Prevotella maculosa OT 289.</title>
        <authorList>
            <consortium name="The Broad Institute Genome Sequencing Platform"/>
            <person name="Earl A."/>
            <person name="Ward D."/>
            <person name="Feldgarden M."/>
            <person name="Gevers D."/>
            <person name="Izard J."/>
            <person name="Blanton J.M."/>
            <person name="Mathney J."/>
            <person name="Tanner A.C."/>
            <person name="Dewhirst F.E."/>
            <person name="Young S.K."/>
            <person name="Zeng Q."/>
            <person name="Gargeya S."/>
            <person name="Fitzgerald M."/>
            <person name="Haas B."/>
            <person name="Abouelleil A."/>
            <person name="Alvarado L."/>
            <person name="Arachchi H.M."/>
            <person name="Berlin A."/>
            <person name="Chapman S.B."/>
            <person name="Gearin G."/>
            <person name="Goldberg J."/>
            <person name="Griggs A."/>
            <person name="Gujja S."/>
            <person name="Hansen M."/>
            <person name="Heiman D."/>
            <person name="Howarth C."/>
            <person name="Larimer J."/>
            <person name="Lui A."/>
            <person name="MacDonald P.J.P."/>
            <person name="McCowen C."/>
            <person name="Montmayeur A."/>
            <person name="Murphy C."/>
            <person name="Neiman D."/>
            <person name="Pearson M."/>
            <person name="Priest M."/>
            <person name="Roberts A."/>
            <person name="Saif S."/>
            <person name="Shea T."/>
            <person name="Sisk P."/>
            <person name="Stolte C."/>
            <person name="Sykes S."/>
            <person name="Wortman J."/>
            <person name="Nusbaum C."/>
            <person name="Birren B."/>
        </authorList>
    </citation>
    <scope>NUCLEOTIDE SEQUENCE [LARGE SCALE GENOMIC DNA]</scope>
    <source>
        <strain evidence="1 2">OT 289</strain>
    </source>
</reference>
<dbReference type="STRING" id="999422.HMPREF9944_02324"/>
<dbReference type="EMBL" id="AGEK01000039">
    <property type="protein sequence ID" value="EHO66999.1"/>
    <property type="molecule type" value="Genomic_DNA"/>
</dbReference>